<dbReference type="Pfam" id="PF13402">
    <property type="entry name" value="Peptidase_M60"/>
    <property type="match status" value="2"/>
</dbReference>
<evidence type="ECO:0000313" key="3">
    <source>
        <dbReference type="EMBL" id="KAG2489016.1"/>
    </source>
</evidence>
<dbReference type="Gene3D" id="3.40.390.80">
    <property type="entry name" value="Peptidase M60, enhancin-like domain 2"/>
    <property type="match status" value="2"/>
</dbReference>
<dbReference type="Gene3D" id="1.10.390.30">
    <property type="entry name" value="Peptidase M60, enhancin-like domain 3"/>
    <property type="match status" value="2"/>
</dbReference>
<feature type="chain" id="PRO_5032895612" description="Peptidase M60 domain-containing protein" evidence="1">
    <location>
        <begin position="25"/>
        <end position="2263"/>
    </location>
</feature>
<dbReference type="InterPro" id="IPR031161">
    <property type="entry name" value="Peptidase_M60_dom"/>
</dbReference>
<organism evidence="3 4">
    <name type="scientific">Edaphochlamys debaryana</name>
    <dbReference type="NCBI Taxonomy" id="47281"/>
    <lineage>
        <taxon>Eukaryota</taxon>
        <taxon>Viridiplantae</taxon>
        <taxon>Chlorophyta</taxon>
        <taxon>core chlorophytes</taxon>
        <taxon>Chlorophyceae</taxon>
        <taxon>CS clade</taxon>
        <taxon>Chlamydomonadales</taxon>
        <taxon>Chlamydomonadales incertae sedis</taxon>
        <taxon>Edaphochlamys</taxon>
    </lineage>
</organism>
<dbReference type="OrthoDB" id="530844at2759"/>
<dbReference type="EMBL" id="JAEHOE010000077">
    <property type="protein sequence ID" value="KAG2489016.1"/>
    <property type="molecule type" value="Genomic_DNA"/>
</dbReference>
<comment type="caution">
    <text evidence="3">The sequence shown here is derived from an EMBL/GenBank/DDBJ whole genome shotgun (WGS) entry which is preliminary data.</text>
</comment>
<feature type="domain" description="Peptidase M60" evidence="2">
    <location>
        <begin position="1870"/>
        <end position="2176"/>
    </location>
</feature>
<dbReference type="InterPro" id="IPR042279">
    <property type="entry name" value="Pep_M60_3"/>
</dbReference>
<reference evidence="3" key="1">
    <citation type="journal article" date="2020" name="bioRxiv">
        <title>Comparative genomics of Chlamydomonas.</title>
        <authorList>
            <person name="Craig R.J."/>
            <person name="Hasan A.R."/>
            <person name="Ness R.W."/>
            <person name="Keightley P.D."/>
        </authorList>
    </citation>
    <scope>NUCLEOTIDE SEQUENCE</scope>
    <source>
        <strain evidence="3">CCAP 11/70</strain>
    </source>
</reference>
<dbReference type="Pfam" id="PF17291">
    <property type="entry name" value="M60-like_N"/>
    <property type="match status" value="2"/>
</dbReference>
<dbReference type="Proteomes" id="UP000612055">
    <property type="component" value="Unassembled WGS sequence"/>
</dbReference>
<name>A0A835XRZ7_9CHLO</name>
<dbReference type="PANTHER" id="PTHR15730:SF5">
    <property type="entry name" value="SI:CH211-210B2.2-RELATED"/>
    <property type="match status" value="1"/>
</dbReference>
<gene>
    <name evidence="3" type="ORF">HYH03_012454</name>
</gene>
<sequence>MASKQLLLPVIAAFMALMSSTTSALWPASFTPAANALLNGVAGPYVCCDAWIPGVFALWSRDAFPIVLSGYLQPVVVAAAPSPGPRVMGFAHEAMVADALQGPAASNRTARTNIDKLVLNALRWLAWDRTGLRVAIISGDVARWTATGAGFRAALNTLSPALPSNWTVTTLAAFPAASANYDLLIIDAYQPVSLGQANAINNWLKGPKRGLLVAGHAWGWGQANPTANIFTQLPINQLLWPYGIALTKSYEFSLQDASTTARAVYPYYSGLTAALTVVEQLQGSAGLPALSTAAKDAIYRGITQTLAVLPRRTDVGSAALLGEVYAYLDIVQVAYPAWANYAPPGTPEPDWGMLNITATTTDKLAAARAAYNTHQAALLRGVFNKAVSRKQYFSTYAIWAPFAWPFALSPENPPKPVAVASMPLTGGRVVAFGHEGIIDNYVYPMAGDASDLLVLNAFRWLGWGLTTIRICTATDSRLNALNQGLRATTTPAPNVTAKAISLDALSASACEILVLDVYTTLTPNRITLIKNFLRAPRKGLMVAGQIWSGWDTSSLTKPLTTTPVNRLLWDLGFIITPDSPESPKVAPANLNLTASWLNYNAWYSTMQLLQYKYRNTSVPTSSYITIYRTLTSFLDQLPGRTDPAVPAYGLGPVFAALFTARRVNPSLVVGPNRPMYWTTAHPVDVLDVYLDAWVCRTADMGEPTRRSRHAAAYPGIPGAGANLTTMGPISINATNVILVPGSQFRDDYTPTWRSTGAWFNPTPGKSTILTVSANAVNKGLMVQIGNHEEDLTNLNPWKRVPTILTRFPITSINRAIASPMGGLIYIVLPPGTTVGQINVTLTNVIQAPRYVQGKTTLAQWGTLRNLPVPWTELEGRDMILHLPSARAKTIADPGPLLTHWNRVLDAQDWLSANVRFRAERFNLDADITVGWMHSGYPMQAFDLPEVSQEISNLTQLQTIGAWGPYHELGHQHQWDSMEYGGTTEASVNLFTMYAMESTGVTAANVDRLDRNWLLPVRSCYFRNTPNPNDLVNRKPPNWTGEWSVWIALDTLLQLKENFGGWIFYRRLFTEYIASGYESYDDAEKTQHFILTTSKIANRNLVRFFEIWGFPIAAATRTAANVYPAWTTNPMLTWKPSATDSSARLGAQDCGLRLEGPSEPGLSRRSSEVPAPCVPLLVVLGGGQRPVVVAAAPSPGPRVMGFAHEAMLTDALAAPADTNPTARSNIDKLVLNALRWLAWDRTGLRVGYITNDAARWTAAAARFRAALNTLSPALASNWTATTFPAFPAASAQYDLLIIDAYQYSMTSGESGAVINWLRGPKRSLLAAGQAWGWAQASTAVNLFTQLPINRLLWQYGIILSTAKELSLKDASNSTRAVYPYYSGLTAALTIIEQLQGEAHNPALTQEAKAAVYQGVVQFLSILPRRTDLATAATLSQVYAYLDIVHQAYPAWAGWAAPGTAAPAWAPLNIAATTTDKLAAARAAYNTHQAALLRGVYGKPVNRTYWMSTYEIWAPYAWPIALSPESPPKPVAVASTPLTGGRVVAFGHHSVVYFYKAFGAASEVLDTLVVNAFRWLGWGQTNIRICTEDYYHGSLDEIALDLRASTTPAPNVTVLQISLDTLSPSACDVLFIDSNTDMAPAHVGRIQAFLRAPRKGLLLAGALWLHYSDWGGATKPLVNTPVNRLMWSQGFYTLPTYPESPQAAPASLSLTGSWLNHNAWFSAMQLLQSRYGNVTISANSYGIITDTLASFLDQLPGRTDPAVPAYGLGPVFAALFAARRTARALVAAPLDRVTAGAVDRKTGHPSEVLDVYLDAWVCRTADMGEPTRLSRYAAAYPGVASPTAVLRTIRLSINATSVLNIRNSQFQSDREPTWRSTGAWFHPTPGKTTILTVSPNAVNKGLMVQIGLHTQDISGLSSWKRVPVMHARFPITSTSRAIANPMGGLIYIVVPAGTTVGQINVTLTNVIQAPRYVQGETTLAQWGTLRNLPVPWTELEGRTVVLQLPSKAAKAEADPAPLLTHWDQVLDSMAYLSSKVPFRAERLKMDVVALGAAGYPAQVLDVAQVARELANLTHLKTYGAWEPYSQLGRAHQWGSMDFDNSRDATGHLFAMFVMESTSITARNEYRMDRTWLLPVRSCYFRDTPNPADLANRTPPDWAGEWGGWVGLDTLVQLKEAFGGGWEFYRRVFADYIASGLTSTDDGQKVQRFILTTSKIATERGAGHKRPSWGAEQEGSNLVPFFEIWGFPIAAATRTAAAAYPAWTTN</sequence>
<keyword evidence="4" id="KW-1185">Reference proteome</keyword>
<dbReference type="InterPro" id="IPR035423">
    <property type="entry name" value="M60-like_N"/>
</dbReference>
<feature type="signal peptide" evidence="1">
    <location>
        <begin position="1"/>
        <end position="24"/>
    </location>
</feature>
<evidence type="ECO:0000313" key="4">
    <source>
        <dbReference type="Proteomes" id="UP000612055"/>
    </source>
</evidence>
<accession>A0A835XRZ7</accession>
<keyword evidence="1" id="KW-0732">Signal</keyword>
<dbReference type="PANTHER" id="PTHR15730">
    <property type="entry name" value="EXPERIMENTAL AUTOIMMUNE PROSTATITIS ANTIGEN 2-RELATED"/>
    <property type="match status" value="1"/>
</dbReference>
<evidence type="ECO:0000256" key="1">
    <source>
        <dbReference type="SAM" id="SignalP"/>
    </source>
</evidence>
<protein>
    <recommendedName>
        <fullName evidence="2">Peptidase M60 domain-containing protein</fullName>
    </recommendedName>
</protein>
<feature type="domain" description="Peptidase M60" evidence="2">
    <location>
        <begin position="750"/>
        <end position="1059"/>
    </location>
</feature>
<dbReference type="InterPro" id="IPR051244">
    <property type="entry name" value="TCAF"/>
</dbReference>
<dbReference type="SMART" id="SM01276">
    <property type="entry name" value="M60-like"/>
    <property type="match status" value="2"/>
</dbReference>
<dbReference type="PROSITE" id="PS51723">
    <property type="entry name" value="PEPTIDASE_M60"/>
    <property type="match status" value="2"/>
</dbReference>
<evidence type="ECO:0000259" key="2">
    <source>
        <dbReference type="PROSITE" id="PS51723"/>
    </source>
</evidence>
<proteinExistence type="predicted"/>